<dbReference type="Pfam" id="PF00589">
    <property type="entry name" value="Phage_integrase"/>
    <property type="match status" value="1"/>
</dbReference>
<dbReference type="Gene3D" id="1.10.150.130">
    <property type="match status" value="1"/>
</dbReference>
<keyword evidence="2" id="KW-0229">DNA integration</keyword>
<dbReference type="EMBL" id="BSNJ01000004">
    <property type="protein sequence ID" value="GLQ20876.1"/>
    <property type="molecule type" value="Genomic_DNA"/>
</dbReference>
<dbReference type="InterPro" id="IPR050808">
    <property type="entry name" value="Phage_Integrase"/>
</dbReference>
<evidence type="ECO:0000256" key="4">
    <source>
        <dbReference type="ARBA" id="ARBA00023172"/>
    </source>
</evidence>
<dbReference type="Pfam" id="PF22022">
    <property type="entry name" value="Phage_int_M"/>
    <property type="match status" value="1"/>
</dbReference>
<dbReference type="PANTHER" id="PTHR30629:SF2">
    <property type="entry name" value="PROPHAGE INTEGRASE INTS-RELATED"/>
    <property type="match status" value="1"/>
</dbReference>
<dbReference type="Gene3D" id="1.10.443.10">
    <property type="entry name" value="Intergrase catalytic core"/>
    <property type="match status" value="1"/>
</dbReference>
<dbReference type="InterPro" id="IPR013762">
    <property type="entry name" value="Integrase-like_cat_sf"/>
</dbReference>
<evidence type="ECO:0000256" key="2">
    <source>
        <dbReference type="ARBA" id="ARBA00022908"/>
    </source>
</evidence>
<dbReference type="PROSITE" id="PS51898">
    <property type="entry name" value="TYR_RECOMBINASE"/>
    <property type="match status" value="1"/>
</dbReference>
<dbReference type="InterPro" id="IPR038488">
    <property type="entry name" value="Integrase_DNA-bd_sf"/>
</dbReference>
<organism evidence="6 7">
    <name type="scientific">Algimonas porphyrae</name>
    <dbReference type="NCBI Taxonomy" id="1128113"/>
    <lineage>
        <taxon>Bacteria</taxon>
        <taxon>Pseudomonadati</taxon>
        <taxon>Pseudomonadota</taxon>
        <taxon>Alphaproteobacteria</taxon>
        <taxon>Maricaulales</taxon>
        <taxon>Robiginitomaculaceae</taxon>
        <taxon>Algimonas</taxon>
    </lineage>
</organism>
<comment type="similarity">
    <text evidence="1">Belongs to the 'phage' integrase family.</text>
</comment>
<evidence type="ECO:0000256" key="1">
    <source>
        <dbReference type="ARBA" id="ARBA00008857"/>
    </source>
</evidence>
<evidence type="ECO:0000259" key="5">
    <source>
        <dbReference type="PROSITE" id="PS51898"/>
    </source>
</evidence>
<evidence type="ECO:0000256" key="3">
    <source>
        <dbReference type="ARBA" id="ARBA00023125"/>
    </source>
</evidence>
<reference evidence="6" key="2">
    <citation type="submission" date="2023-01" db="EMBL/GenBank/DDBJ databases">
        <title>Draft genome sequence of Algimonas porphyrae strain NBRC 108216.</title>
        <authorList>
            <person name="Sun Q."/>
            <person name="Mori K."/>
        </authorList>
    </citation>
    <scope>NUCLEOTIDE SEQUENCE</scope>
    <source>
        <strain evidence="6">NBRC 108216</strain>
    </source>
</reference>
<dbReference type="SUPFAM" id="SSF56349">
    <property type="entry name" value="DNA breaking-rejoining enzymes"/>
    <property type="match status" value="1"/>
</dbReference>
<dbReference type="InterPro" id="IPR025166">
    <property type="entry name" value="Integrase_DNA_bind_dom"/>
</dbReference>
<gene>
    <name evidence="6" type="ORF">GCM10007854_18310</name>
</gene>
<sequence>MKLSDAKVRNFKPAAKIYRKTDGENLFVEVKPNGTKLWKMAYRFGGKQKTLSFGVYPDVSLSMARQRKQDARRLLAEGIDPRAREKEIEEERLSQEKFTFANVAEELLQKLEKDKLAPATLKKKRWLIGFANPTIGDIPIKELKASDVHPALRKVEARGTYETAKRVRSTIGQVCRYAVATARADGDPTQALKGALVAPSVKHMAALTKKEDFEQLVRAIWDYQGGSLEIRTALKLMVLLYPRPGELRKAVWEEFDLEKGTWTIPAERMKSRRQHKKPLPRTAIHLLRSLRSYGAQQTLTFASILSYGKPISENTLNQALRRMGFRKDEATSHGFRASASSLINESGKWNIDAIEAELSHIGADQVRRAYNRSVYWDERVEMAEWWAEEIRSML</sequence>
<name>A0ABQ5V059_9PROT</name>
<dbReference type="PANTHER" id="PTHR30629">
    <property type="entry name" value="PROPHAGE INTEGRASE"/>
    <property type="match status" value="1"/>
</dbReference>
<dbReference type="Pfam" id="PF13356">
    <property type="entry name" value="Arm-DNA-bind_3"/>
    <property type="match status" value="1"/>
</dbReference>
<feature type="domain" description="Tyr recombinase" evidence="5">
    <location>
        <begin position="202"/>
        <end position="384"/>
    </location>
</feature>
<protein>
    <submittedName>
        <fullName evidence="6">Integrase</fullName>
    </submittedName>
</protein>
<proteinExistence type="inferred from homology"/>
<dbReference type="InterPro" id="IPR053876">
    <property type="entry name" value="Phage_int_M"/>
</dbReference>
<keyword evidence="4" id="KW-0233">DNA recombination</keyword>
<comment type="caution">
    <text evidence="6">The sequence shown here is derived from an EMBL/GenBank/DDBJ whole genome shotgun (WGS) entry which is preliminary data.</text>
</comment>
<keyword evidence="3" id="KW-0238">DNA-binding</keyword>
<dbReference type="InterPro" id="IPR011010">
    <property type="entry name" value="DNA_brk_join_enz"/>
</dbReference>
<evidence type="ECO:0000313" key="6">
    <source>
        <dbReference type="EMBL" id="GLQ20876.1"/>
    </source>
</evidence>
<keyword evidence="7" id="KW-1185">Reference proteome</keyword>
<dbReference type="CDD" id="cd00801">
    <property type="entry name" value="INT_P4_C"/>
    <property type="match status" value="1"/>
</dbReference>
<dbReference type="Gene3D" id="3.30.160.390">
    <property type="entry name" value="Integrase, DNA-binding domain"/>
    <property type="match status" value="1"/>
</dbReference>
<dbReference type="Proteomes" id="UP001161390">
    <property type="component" value="Unassembled WGS sequence"/>
</dbReference>
<reference evidence="6" key="1">
    <citation type="journal article" date="2014" name="Int. J. Syst. Evol. Microbiol.">
        <title>Complete genome of a new Firmicutes species belonging to the dominant human colonic microbiota ('Ruminococcus bicirculans') reveals two chromosomes and a selective capacity to utilize plant glucans.</title>
        <authorList>
            <consortium name="NISC Comparative Sequencing Program"/>
            <person name="Wegmann U."/>
            <person name="Louis P."/>
            <person name="Goesmann A."/>
            <person name="Henrissat B."/>
            <person name="Duncan S.H."/>
            <person name="Flint H.J."/>
        </authorList>
    </citation>
    <scope>NUCLEOTIDE SEQUENCE</scope>
    <source>
        <strain evidence="6">NBRC 108216</strain>
    </source>
</reference>
<dbReference type="InterPro" id="IPR010998">
    <property type="entry name" value="Integrase_recombinase_N"/>
</dbReference>
<dbReference type="RefSeq" id="WP_284371865.1">
    <property type="nucleotide sequence ID" value="NZ_BSNJ01000004.1"/>
</dbReference>
<accession>A0ABQ5V059</accession>
<dbReference type="InterPro" id="IPR002104">
    <property type="entry name" value="Integrase_catalytic"/>
</dbReference>
<evidence type="ECO:0000313" key="7">
    <source>
        <dbReference type="Proteomes" id="UP001161390"/>
    </source>
</evidence>